<evidence type="ECO:0000313" key="1">
    <source>
        <dbReference type="EMBL" id="KAF3951482.1"/>
    </source>
</evidence>
<comment type="caution">
    <text evidence="1">The sequence shown here is derived from an EMBL/GenBank/DDBJ whole genome shotgun (WGS) entry which is preliminary data.</text>
</comment>
<keyword evidence="2" id="KW-1185">Reference proteome</keyword>
<accession>A0A8J4QP77</accession>
<reference evidence="1" key="1">
    <citation type="submission" date="2020-03" db="EMBL/GenBank/DDBJ databases">
        <title>Castanea mollissima Vanexum genome sequencing.</title>
        <authorList>
            <person name="Staton M."/>
        </authorList>
    </citation>
    <scope>NUCLEOTIDE SEQUENCE</scope>
    <source>
        <tissue evidence="1">Leaf</tissue>
    </source>
</reference>
<protein>
    <submittedName>
        <fullName evidence="1">Uncharacterized protein</fullName>
    </submittedName>
</protein>
<proteinExistence type="predicted"/>
<dbReference type="Proteomes" id="UP000737018">
    <property type="component" value="Unassembled WGS sequence"/>
</dbReference>
<dbReference type="AlphaFoldDB" id="A0A8J4QP77"/>
<gene>
    <name evidence="1" type="ORF">CMV_022865</name>
</gene>
<name>A0A8J4QP77_9ROSI</name>
<evidence type="ECO:0000313" key="2">
    <source>
        <dbReference type="Proteomes" id="UP000737018"/>
    </source>
</evidence>
<organism evidence="1 2">
    <name type="scientific">Castanea mollissima</name>
    <name type="common">Chinese chestnut</name>
    <dbReference type="NCBI Taxonomy" id="60419"/>
    <lineage>
        <taxon>Eukaryota</taxon>
        <taxon>Viridiplantae</taxon>
        <taxon>Streptophyta</taxon>
        <taxon>Embryophyta</taxon>
        <taxon>Tracheophyta</taxon>
        <taxon>Spermatophyta</taxon>
        <taxon>Magnoliopsida</taxon>
        <taxon>eudicotyledons</taxon>
        <taxon>Gunneridae</taxon>
        <taxon>Pentapetalae</taxon>
        <taxon>rosids</taxon>
        <taxon>fabids</taxon>
        <taxon>Fagales</taxon>
        <taxon>Fagaceae</taxon>
        <taxon>Castanea</taxon>
    </lineage>
</organism>
<sequence length="91" mass="10268">MLDKRSLGNLGETYHIIERVLVVVAFQISPTHEQGQCPGFLCSPPTNALIWLWTDLPVCFFRLVLDAANTACGWMLAFKNRTHCLRMDMGS</sequence>
<dbReference type="EMBL" id="JRKL02004919">
    <property type="protein sequence ID" value="KAF3951482.1"/>
    <property type="molecule type" value="Genomic_DNA"/>
</dbReference>